<evidence type="ECO:0000313" key="2">
    <source>
        <dbReference type="EnsemblPlants" id="OGLUM08G00060.1"/>
    </source>
</evidence>
<organism evidence="2">
    <name type="scientific">Oryza glumipatula</name>
    <dbReference type="NCBI Taxonomy" id="40148"/>
    <lineage>
        <taxon>Eukaryota</taxon>
        <taxon>Viridiplantae</taxon>
        <taxon>Streptophyta</taxon>
        <taxon>Embryophyta</taxon>
        <taxon>Tracheophyta</taxon>
        <taxon>Spermatophyta</taxon>
        <taxon>Magnoliopsida</taxon>
        <taxon>Liliopsida</taxon>
        <taxon>Poales</taxon>
        <taxon>Poaceae</taxon>
        <taxon>BOP clade</taxon>
        <taxon>Oryzoideae</taxon>
        <taxon>Oryzeae</taxon>
        <taxon>Oryzinae</taxon>
        <taxon>Oryza</taxon>
    </lineage>
</organism>
<dbReference type="Proteomes" id="UP000026961">
    <property type="component" value="Chromosome 8"/>
</dbReference>
<dbReference type="EnsemblPlants" id="OGLUM08G00060.1">
    <property type="protein sequence ID" value="OGLUM08G00060.1"/>
    <property type="gene ID" value="OGLUM08G00060"/>
</dbReference>
<evidence type="ECO:0000256" key="1">
    <source>
        <dbReference type="SAM" id="MobiDB-lite"/>
    </source>
</evidence>
<dbReference type="AlphaFoldDB" id="A0A0E0APR9"/>
<keyword evidence="3" id="KW-1185">Reference proteome</keyword>
<proteinExistence type="predicted"/>
<protein>
    <submittedName>
        <fullName evidence="2">Uncharacterized protein</fullName>
    </submittedName>
</protein>
<reference evidence="2" key="2">
    <citation type="submission" date="2018-05" db="EMBL/GenBank/DDBJ databases">
        <title>OgluRS3 (Oryza glumaepatula Reference Sequence Version 3).</title>
        <authorList>
            <person name="Zhang J."/>
            <person name="Kudrna D."/>
            <person name="Lee S."/>
            <person name="Talag J."/>
            <person name="Welchert J."/>
            <person name="Wing R.A."/>
        </authorList>
    </citation>
    <scope>NUCLEOTIDE SEQUENCE [LARGE SCALE GENOMIC DNA]</scope>
</reference>
<reference evidence="2" key="1">
    <citation type="submission" date="2015-04" db="UniProtKB">
        <authorList>
            <consortium name="EnsemblPlants"/>
        </authorList>
    </citation>
    <scope>IDENTIFICATION</scope>
</reference>
<accession>A0A0E0APR9</accession>
<feature type="region of interest" description="Disordered" evidence="1">
    <location>
        <begin position="14"/>
        <end position="67"/>
    </location>
</feature>
<dbReference type="HOGENOM" id="CLU_768102_0_0_1"/>
<dbReference type="Gramene" id="OGLUM08G00060.1">
    <property type="protein sequence ID" value="OGLUM08G00060.1"/>
    <property type="gene ID" value="OGLUM08G00060"/>
</dbReference>
<name>A0A0E0APR9_9ORYZ</name>
<evidence type="ECO:0000313" key="3">
    <source>
        <dbReference type="Proteomes" id="UP000026961"/>
    </source>
</evidence>
<sequence>MPYKALAQKQVITFEGTNKKKKKKARRANSSQQQHSESESDPPNELFSRKKERSQLFSRKKEHMSLDTNGRHEILKQAHQTRQQVACQELAQPEGKVKAGLSFEQVLPWEDAFASAADKVAVLLTQQETTALALRKDPEVTIGGHQEREALEMKLYQGNLDFKDRATSKLAFKGDHGLQNEEADSPMMTEMMEQVGAGLAGVVGQAEEVGQMVEVGVVAEVAKMVKVVVAVAVVVKEAKEAGKVVNLMEAVGVPQAEVGEVVHLMEAVEDRQFKKTIPPRQTMESNEQQSHDLHRAESGICNVTGGRVEETNISLVPKKTTKTLRGTGIWSQSSGLLTCGDKQTVIREERKGREIYMIEEP</sequence>